<dbReference type="Pfam" id="PF13456">
    <property type="entry name" value="RVT_3"/>
    <property type="match status" value="1"/>
</dbReference>
<dbReference type="InterPro" id="IPR002156">
    <property type="entry name" value="RNaseH_domain"/>
</dbReference>
<dbReference type="PANTHER" id="PTHR47074">
    <property type="entry name" value="BNAC02G40300D PROTEIN"/>
    <property type="match status" value="1"/>
</dbReference>
<feature type="domain" description="RNase H type-1" evidence="1">
    <location>
        <begin position="68"/>
        <end position="165"/>
    </location>
</feature>
<gene>
    <name evidence="2" type="ORF">VFH_I093040</name>
</gene>
<dbReference type="AlphaFoldDB" id="A0AAV0Z9M5"/>
<protein>
    <recommendedName>
        <fullName evidence="1">RNase H type-1 domain-containing protein</fullName>
    </recommendedName>
</protein>
<evidence type="ECO:0000313" key="3">
    <source>
        <dbReference type="Proteomes" id="UP001157006"/>
    </source>
</evidence>
<dbReference type="Proteomes" id="UP001157006">
    <property type="component" value="Chromosome 1S"/>
</dbReference>
<organism evidence="2 3">
    <name type="scientific">Vicia faba</name>
    <name type="common">Broad bean</name>
    <name type="synonym">Faba vulgaris</name>
    <dbReference type="NCBI Taxonomy" id="3906"/>
    <lineage>
        <taxon>Eukaryota</taxon>
        <taxon>Viridiplantae</taxon>
        <taxon>Streptophyta</taxon>
        <taxon>Embryophyta</taxon>
        <taxon>Tracheophyta</taxon>
        <taxon>Spermatophyta</taxon>
        <taxon>Magnoliopsida</taxon>
        <taxon>eudicotyledons</taxon>
        <taxon>Gunneridae</taxon>
        <taxon>Pentapetalae</taxon>
        <taxon>rosids</taxon>
        <taxon>fabids</taxon>
        <taxon>Fabales</taxon>
        <taxon>Fabaceae</taxon>
        <taxon>Papilionoideae</taxon>
        <taxon>50 kb inversion clade</taxon>
        <taxon>NPAAA clade</taxon>
        <taxon>Hologalegina</taxon>
        <taxon>IRL clade</taxon>
        <taxon>Fabeae</taxon>
        <taxon>Vicia</taxon>
    </lineage>
</organism>
<dbReference type="PANTHER" id="PTHR47074:SF75">
    <property type="entry name" value="RNASE H TYPE-1 DOMAIN-CONTAINING PROTEIN"/>
    <property type="match status" value="1"/>
</dbReference>
<dbReference type="GO" id="GO:0004523">
    <property type="term" value="F:RNA-DNA hybrid ribonuclease activity"/>
    <property type="evidence" value="ECO:0007669"/>
    <property type="project" value="InterPro"/>
</dbReference>
<evidence type="ECO:0000313" key="2">
    <source>
        <dbReference type="EMBL" id="CAI8593472.1"/>
    </source>
</evidence>
<name>A0AAV0Z9M5_VICFA</name>
<proteinExistence type="predicted"/>
<accession>A0AAV0Z9M5</accession>
<dbReference type="EMBL" id="OX451735">
    <property type="protein sequence ID" value="CAI8593472.1"/>
    <property type="molecule type" value="Genomic_DNA"/>
</dbReference>
<reference evidence="2 3" key="1">
    <citation type="submission" date="2023-01" db="EMBL/GenBank/DDBJ databases">
        <authorList>
            <person name="Kreplak J."/>
        </authorList>
    </citation>
    <scope>NUCLEOTIDE SEQUENCE [LARGE SCALE GENOMIC DNA]</scope>
</reference>
<evidence type="ECO:0000259" key="1">
    <source>
        <dbReference type="Pfam" id="PF13456"/>
    </source>
</evidence>
<keyword evidence="3" id="KW-1185">Reference proteome</keyword>
<sequence length="181" mass="20870">MCTLLWKIWNSRNLWHFQQKFKDPHNMALDAWDCVLEFYKQVPAAIRKCPKPRQECSFGQGFSSDPIGCMIKSWDSKVIYAACVKDFMSVDPATAEMLAIWWSLQNAKELQLEKTRVQSDALTVIDCINFIGTLVDLEFITSDIRSLLASFKIRYDMFLNRQFNVDSHNLVCLGKLCGARS</sequence>
<dbReference type="GO" id="GO:0003676">
    <property type="term" value="F:nucleic acid binding"/>
    <property type="evidence" value="ECO:0007669"/>
    <property type="project" value="InterPro"/>
</dbReference>
<dbReference type="InterPro" id="IPR052929">
    <property type="entry name" value="RNase_H-like_EbsB-rel"/>
</dbReference>